<evidence type="ECO:0000256" key="5">
    <source>
        <dbReference type="ARBA" id="ARBA00022884"/>
    </source>
</evidence>
<keyword evidence="3" id="KW-0378">Hydrolase</keyword>
<dbReference type="InterPro" id="IPR003029">
    <property type="entry name" value="S1_domain"/>
</dbReference>
<dbReference type="GO" id="GO:0003723">
    <property type="term" value="F:RNA binding"/>
    <property type="evidence" value="ECO:0007669"/>
    <property type="project" value="UniProtKB-KW"/>
</dbReference>
<keyword evidence="4" id="KW-0460">Magnesium</keyword>
<dbReference type="GO" id="GO:0046872">
    <property type="term" value="F:metal ion binding"/>
    <property type="evidence" value="ECO:0007669"/>
    <property type="project" value="UniProtKB-KW"/>
</dbReference>
<dbReference type="CDD" id="cd04453">
    <property type="entry name" value="S1_RNase_E"/>
    <property type="match status" value="1"/>
</dbReference>
<dbReference type="PANTHER" id="PTHR30001:SF0">
    <property type="entry name" value="RIBONUCLEASE G"/>
    <property type="match status" value="1"/>
</dbReference>
<dbReference type="GO" id="GO:0006364">
    <property type="term" value="P:rRNA processing"/>
    <property type="evidence" value="ECO:0007669"/>
    <property type="project" value="TreeGrafter"/>
</dbReference>
<dbReference type="SMART" id="SM00316">
    <property type="entry name" value="S1"/>
    <property type="match status" value="1"/>
</dbReference>
<name>A0A0R2SDH5_9GAMM</name>
<evidence type="ECO:0000256" key="1">
    <source>
        <dbReference type="ARBA" id="ARBA00001946"/>
    </source>
</evidence>
<feature type="domain" description="S1 motif" evidence="6">
    <location>
        <begin position="38"/>
        <end position="125"/>
    </location>
</feature>
<dbReference type="AlphaFoldDB" id="A0A0R2SDH5"/>
<dbReference type="NCBIfam" id="TIGR00757">
    <property type="entry name" value="RNaseEG"/>
    <property type="match status" value="1"/>
</dbReference>
<dbReference type="Pfam" id="PF00575">
    <property type="entry name" value="S1"/>
    <property type="match status" value="1"/>
</dbReference>
<proteinExistence type="predicted"/>
<dbReference type="EMBL" id="LIBB01000045">
    <property type="protein sequence ID" value="KRO72806.1"/>
    <property type="molecule type" value="Genomic_DNA"/>
</dbReference>
<dbReference type="PANTHER" id="PTHR30001">
    <property type="entry name" value="RIBONUCLEASE"/>
    <property type="match status" value="1"/>
</dbReference>
<sequence>MSELLINVMPAETRVALVELGVLKELMLERHRSRSHVGDIFQGKVLRVMPGMEAAFVDIGLERAGFIHASDISELDAQGLEVRRDKPARIGELLREGQFLTVQVMKDGIAGKGPRLSNHLTLAARHLVLLPRSLHIGVSQRIADQKERVRLEALLRDSLIESDWKESRGFIVRTVAEGATQGEFIEDLGHLHRLWVKLKSRLQRPNEVRCVYSEEPIYVRSMRDLFDLHVTRILVDDAEAFDRLNTFLSDYIPEATTLLKRVEQQPPLFELNGGNGVSIEQQIADALEKKVRLPNGGDLVIEQTESMVTIDVNTGSFVGARDQESTILETNLEAAVAIATQLRLRNLGGIIVIDFIDMHCEEHRIRVRQALVDALARDGAHSAVGGFSQFGLIEMTRKRVRESLQRVLRAPCEECSGDGHVASIDFIVADAHRRIFALAAQGKGLRVKARVEIIDALRGESHALERLLDARLEFVAKPELAREQIEIELIDRLWSDS</sequence>
<dbReference type="Gene3D" id="3.40.1260.20">
    <property type="entry name" value="Ribonuclease E, catalytic domain"/>
    <property type="match status" value="1"/>
</dbReference>
<dbReference type="Proteomes" id="UP000051934">
    <property type="component" value="Unassembled WGS sequence"/>
</dbReference>
<evidence type="ECO:0000256" key="4">
    <source>
        <dbReference type="ARBA" id="ARBA00022842"/>
    </source>
</evidence>
<evidence type="ECO:0000256" key="3">
    <source>
        <dbReference type="ARBA" id="ARBA00022801"/>
    </source>
</evidence>
<reference evidence="7 8" key="1">
    <citation type="submission" date="2015-10" db="EMBL/GenBank/DDBJ databases">
        <title>Metagenome-Assembled Genomes uncover a global brackish microbiome.</title>
        <authorList>
            <person name="Hugerth L.W."/>
            <person name="Larsson J."/>
            <person name="Alneberg J."/>
            <person name="Lindh M.V."/>
            <person name="Legrand C."/>
            <person name="Pinhassi J."/>
            <person name="Andersson A.F."/>
        </authorList>
    </citation>
    <scope>NUCLEOTIDE SEQUENCE [LARGE SCALE GENOMIC DNA]</scope>
    <source>
        <strain evidence="7">BACL4 MAG-120507-bin80</strain>
    </source>
</reference>
<keyword evidence="2" id="KW-0479">Metal-binding</keyword>
<evidence type="ECO:0000256" key="2">
    <source>
        <dbReference type="ARBA" id="ARBA00022723"/>
    </source>
</evidence>
<dbReference type="PROSITE" id="PS50126">
    <property type="entry name" value="S1"/>
    <property type="match status" value="1"/>
</dbReference>
<dbReference type="Gene3D" id="2.40.50.140">
    <property type="entry name" value="Nucleic acid-binding proteins"/>
    <property type="match status" value="1"/>
</dbReference>
<dbReference type="SUPFAM" id="SSF50249">
    <property type="entry name" value="Nucleic acid-binding proteins"/>
    <property type="match status" value="1"/>
</dbReference>
<dbReference type="Pfam" id="PF10150">
    <property type="entry name" value="RNase_E_G"/>
    <property type="match status" value="1"/>
</dbReference>
<comment type="caution">
    <text evidence="7">The sequence shown here is derived from an EMBL/GenBank/DDBJ whole genome shotgun (WGS) entry which is preliminary data.</text>
</comment>
<evidence type="ECO:0000313" key="8">
    <source>
        <dbReference type="Proteomes" id="UP000051934"/>
    </source>
</evidence>
<dbReference type="InterPro" id="IPR004659">
    <property type="entry name" value="RNase_E/G"/>
</dbReference>
<dbReference type="GO" id="GO:0004540">
    <property type="term" value="F:RNA nuclease activity"/>
    <property type="evidence" value="ECO:0007669"/>
    <property type="project" value="InterPro"/>
</dbReference>
<evidence type="ECO:0000313" key="7">
    <source>
        <dbReference type="EMBL" id="KRO72806.1"/>
    </source>
</evidence>
<gene>
    <name evidence="7" type="ORF">ABR69_04560</name>
</gene>
<dbReference type="InterPro" id="IPR012340">
    <property type="entry name" value="NA-bd_OB-fold"/>
</dbReference>
<dbReference type="InterPro" id="IPR019307">
    <property type="entry name" value="RNA-bd_AU-1/RNase_E/G"/>
</dbReference>
<evidence type="ECO:0000259" key="6">
    <source>
        <dbReference type="PROSITE" id="PS50126"/>
    </source>
</evidence>
<accession>A0A0R2SDH5</accession>
<dbReference type="GO" id="GO:0016787">
    <property type="term" value="F:hydrolase activity"/>
    <property type="evidence" value="ECO:0007669"/>
    <property type="project" value="UniProtKB-KW"/>
</dbReference>
<organism evidence="7 8">
    <name type="scientific">OM182 bacterium BACL3 MAG-120507-bin80</name>
    <dbReference type="NCBI Taxonomy" id="1655577"/>
    <lineage>
        <taxon>Bacteria</taxon>
        <taxon>Pseudomonadati</taxon>
        <taxon>Pseudomonadota</taxon>
        <taxon>Gammaproteobacteria</taxon>
        <taxon>OMG group</taxon>
        <taxon>OM182 clade</taxon>
    </lineage>
</organism>
<comment type="cofactor">
    <cofactor evidence="1">
        <name>Mg(2+)</name>
        <dbReference type="ChEBI" id="CHEBI:18420"/>
    </cofactor>
</comment>
<keyword evidence="5" id="KW-0694">RNA-binding</keyword>
<protein>
    <recommendedName>
        <fullName evidence="6">S1 motif domain-containing protein</fullName>
    </recommendedName>
</protein>
<dbReference type="GO" id="GO:0005737">
    <property type="term" value="C:cytoplasm"/>
    <property type="evidence" value="ECO:0007669"/>
    <property type="project" value="TreeGrafter"/>
</dbReference>